<reference evidence="3" key="1">
    <citation type="journal article" date="2021" name="J Fungi (Basel)">
        <title>Virulence traits and population genomics of the black yeast Aureobasidium melanogenum.</title>
        <authorList>
            <person name="Cernosa A."/>
            <person name="Sun X."/>
            <person name="Gostincar C."/>
            <person name="Fang C."/>
            <person name="Gunde-Cimerman N."/>
            <person name="Song Z."/>
        </authorList>
    </citation>
    <scope>NUCLEOTIDE SEQUENCE</scope>
    <source>
        <strain evidence="3">EXF-8016</strain>
        <strain evidence="2">EXF-9911</strain>
    </source>
</reference>
<keyword evidence="1" id="KW-0472">Membrane</keyword>
<feature type="transmembrane region" description="Helical" evidence="1">
    <location>
        <begin position="136"/>
        <end position="155"/>
    </location>
</feature>
<gene>
    <name evidence="2" type="ORF">KCU76_g8740</name>
    <name evidence="3" type="ORF">KCV03_g9820</name>
</gene>
<dbReference type="EMBL" id="JAHFXF010000344">
    <property type="protein sequence ID" value="KAG9689624.1"/>
    <property type="molecule type" value="Genomic_DNA"/>
</dbReference>
<dbReference type="Proteomes" id="UP000767238">
    <property type="component" value="Unassembled WGS sequence"/>
</dbReference>
<protein>
    <submittedName>
        <fullName evidence="3">Uncharacterized protein</fullName>
    </submittedName>
</protein>
<evidence type="ECO:0000313" key="3">
    <source>
        <dbReference type="EMBL" id="KAH0211097.1"/>
    </source>
</evidence>
<feature type="transmembrane region" description="Helical" evidence="1">
    <location>
        <begin position="432"/>
        <end position="453"/>
    </location>
</feature>
<feature type="transmembrane region" description="Helical" evidence="1">
    <location>
        <begin position="33"/>
        <end position="56"/>
    </location>
</feature>
<keyword evidence="1" id="KW-1133">Transmembrane helix</keyword>
<feature type="non-terminal residue" evidence="3">
    <location>
        <position position="522"/>
    </location>
</feature>
<evidence type="ECO:0000313" key="2">
    <source>
        <dbReference type="EMBL" id="KAG9689624.1"/>
    </source>
</evidence>
<dbReference type="Proteomes" id="UP000779574">
    <property type="component" value="Unassembled WGS sequence"/>
</dbReference>
<organism evidence="3 4">
    <name type="scientific">Aureobasidium melanogenum</name>
    <name type="common">Aureobasidium pullulans var. melanogenum</name>
    <dbReference type="NCBI Taxonomy" id="46634"/>
    <lineage>
        <taxon>Eukaryota</taxon>
        <taxon>Fungi</taxon>
        <taxon>Dikarya</taxon>
        <taxon>Ascomycota</taxon>
        <taxon>Pezizomycotina</taxon>
        <taxon>Dothideomycetes</taxon>
        <taxon>Dothideomycetidae</taxon>
        <taxon>Dothideales</taxon>
        <taxon>Saccotheciaceae</taxon>
        <taxon>Aureobasidium</taxon>
    </lineage>
</organism>
<dbReference type="EMBL" id="JAHFYH010000146">
    <property type="protein sequence ID" value="KAH0211097.1"/>
    <property type="molecule type" value="Genomic_DNA"/>
</dbReference>
<keyword evidence="1" id="KW-0812">Transmembrane</keyword>
<comment type="caution">
    <text evidence="3">The sequence shown here is derived from an EMBL/GenBank/DDBJ whole genome shotgun (WGS) entry which is preliminary data.</text>
</comment>
<accession>A0A9P8G749</accession>
<dbReference type="AlphaFoldDB" id="A0A9P8G749"/>
<name>A0A9P8G749_AURME</name>
<sequence>MGPPTMYPLTHTQAVNTPPLISCIDKDTLDSSIWIRVLLAFICFIYVAFAISGVYFYRLGGFAFDGDIGTLTTVLAISGVVLNLLSLGLSGQCRSAGLQSISKAAIDRHVTLARLETMDIAVNGSMLDVLKRPGSFGILYQLGLPALAILSSVVWKKTLSTGFSSVPVAITGYPAAYVNPTNISSGMRGASWPAAIIYNTTTSVGNRMNALQQSWTYVIANASDDTGLASITYSMPSLPWLVGQGSAGYQSYYARSVPAAMADVYCSDGQYDVNNFSHGIQNGNNWLSLGVQDGSVIMQVNTSAGVVWSCAADMNNVLEDVTFASDGGGNWNVSSAVITRSSPISFQLTNARWSIMSGMISDVLGTTAGYSGWVWGTSTYGSPGYASMLTSARLGLAVAALGYSSDKVPSPSVAPDGEASLLVEQVVLLAQWPLVVLIVCLGLQAVISFYHLFIFGKHCVDFNIIQTMEMQDAATRAGIGCDIDNYCSEQGRKSAAGEHRVKIRIVNNGVLGLVSGSAADEP</sequence>
<feature type="transmembrane region" description="Helical" evidence="1">
    <location>
        <begin position="68"/>
        <end position="89"/>
    </location>
</feature>
<evidence type="ECO:0000256" key="1">
    <source>
        <dbReference type="SAM" id="Phobius"/>
    </source>
</evidence>
<reference evidence="3" key="2">
    <citation type="submission" date="2021-08" db="EMBL/GenBank/DDBJ databases">
        <authorList>
            <person name="Gostincar C."/>
            <person name="Sun X."/>
            <person name="Song Z."/>
            <person name="Gunde-Cimerman N."/>
        </authorList>
    </citation>
    <scope>NUCLEOTIDE SEQUENCE</scope>
    <source>
        <strain evidence="3">EXF-8016</strain>
        <strain evidence="2">EXF-9911</strain>
    </source>
</reference>
<proteinExistence type="predicted"/>
<evidence type="ECO:0000313" key="4">
    <source>
        <dbReference type="Proteomes" id="UP000767238"/>
    </source>
</evidence>